<keyword evidence="19" id="KW-1185">Reference proteome</keyword>
<feature type="domain" description="PDZ" evidence="17">
    <location>
        <begin position="294"/>
        <end position="390"/>
    </location>
</feature>
<feature type="region of interest" description="Disordered" evidence="16">
    <location>
        <begin position="403"/>
        <end position="430"/>
    </location>
</feature>
<dbReference type="GO" id="GO:0004252">
    <property type="term" value="F:serine-type endopeptidase activity"/>
    <property type="evidence" value="ECO:0007669"/>
    <property type="project" value="InterPro"/>
</dbReference>
<dbReference type="Gene3D" id="2.30.42.10">
    <property type="match status" value="2"/>
</dbReference>
<comment type="similarity">
    <text evidence="3">Belongs to the peptidase S1C family.</text>
</comment>
<evidence type="ECO:0000313" key="19">
    <source>
        <dbReference type="Proteomes" id="UP000298225"/>
    </source>
</evidence>
<dbReference type="InterPro" id="IPR001940">
    <property type="entry name" value="Peptidase_S1C"/>
</dbReference>
<feature type="active site" description="Charge relay system" evidence="14">
    <location>
        <position position="182"/>
    </location>
</feature>
<evidence type="ECO:0000256" key="8">
    <source>
        <dbReference type="ARBA" id="ARBA00022737"/>
    </source>
</evidence>
<keyword evidence="6" id="KW-0645">Protease</keyword>
<dbReference type="Proteomes" id="UP000298225">
    <property type="component" value="Unassembled WGS sequence"/>
</dbReference>
<dbReference type="SUPFAM" id="SSF50156">
    <property type="entry name" value="PDZ domain-like"/>
    <property type="match status" value="2"/>
</dbReference>
<evidence type="ECO:0000256" key="12">
    <source>
        <dbReference type="ARBA" id="ARBA00023016"/>
    </source>
</evidence>
<gene>
    <name evidence="18" type="ORF">E4K66_01185</name>
</gene>
<dbReference type="InterPro" id="IPR001478">
    <property type="entry name" value="PDZ"/>
</dbReference>
<evidence type="ECO:0000256" key="9">
    <source>
        <dbReference type="ARBA" id="ARBA00022764"/>
    </source>
</evidence>
<evidence type="ECO:0000256" key="10">
    <source>
        <dbReference type="ARBA" id="ARBA00022801"/>
    </source>
</evidence>
<dbReference type="PANTHER" id="PTHR43343:SF3">
    <property type="entry name" value="PROTEASE DO-LIKE 8, CHLOROPLASTIC"/>
    <property type="match status" value="1"/>
</dbReference>
<dbReference type="InterPro" id="IPR051201">
    <property type="entry name" value="Chloro_Bact_Ser_Proteases"/>
</dbReference>
<dbReference type="FunFam" id="2.30.42.10:FF:000037">
    <property type="entry name" value="Periplasmic serine endoprotease DegP-like"/>
    <property type="match status" value="1"/>
</dbReference>
<comment type="caution">
    <text evidence="18">The sequence shown here is derived from an EMBL/GenBank/DDBJ whole genome shotgun (WGS) entry which is preliminary data.</text>
</comment>
<proteinExistence type="inferred from homology"/>
<keyword evidence="12" id="KW-0346">Stress response</keyword>
<comment type="catalytic activity">
    <reaction evidence="1">
        <text>Acts on substrates that are at least partially unfolded. The cleavage site P1 residue is normally between a pair of hydrophobic residues, such as Val-|-Val.</text>
        <dbReference type="EC" id="3.4.21.107"/>
    </reaction>
</comment>
<dbReference type="InterPro" id="IPR009003">
    <property type="entry name" value="Peptidase_S1_PA"/>
</dbReference>
<evidence type="ECO:0000256" key="3">
    <source>
        <dbReference type="ARBA" id="ARBA00010541"/>
    </source>
</evidence>
<keyword evidence="7" id="KW-0732">Signal</keyword>
<evidence type="ECO:0000259" key="17">
    <source>
        <dbReference type="PROSITE" id="PS50106"/>
    </source>
</evidence>
<sequence length="515" mass="52829">MNDRANSDTPTSRKILRPRRLALLGTVAALGVAVLAASPGSSTFGPSSFIAPAQAAESAATPPGFGDLVSKVKPAVISVRVRIDQDNDKSAMLQQNRMDQDGETPFDQFSRQFGFRFPGGPNGMPRQRHQMITGEGSGFFISADGYAVTNNHVVDQAASVQVTMDDGTSYTARVVGTDPKTDLALIKVDGKTDFPFVKFSDQKPRIGDWVVAVGNPFGLGGTVTAGIVSASGRDIGNGPYDDFIQIDAPINKGNSGGPAFDMSGNVIGVNTAIFSPSGGSVGIGFDIPASTAKLVVAQLKDKGAVTRGWLGVQVQPVTADIADSLGLKEARGAIVDNPQDGSPAAKAGIAAGDVITAVNGTAIKDSRELARTIATLAPGSSVKLDVFRNGTTKTLTLALGELPNERQAKANGGADQGREQPSAGTPRLGLGLAPAGEVQGAGQKGVVVTEVDPQGPAAQRGIQTGDVILNVGGKAVANVGDVRSELAEAKASGKRSVLLQVRSAEATRFVAVPLA</sequence>
<evidence type="ECO:0000256" key="14">
    <source>
        <dbReference type="PIRSR" id="PIRSR611782-1"/>
    </source>
</evidence>
<dbReference type="EMBL" id="SPQU01000001">
    <property type="protein sequence ID" value="TFV42638.1"/>
    <property type="molecule type" value="Genomic_DNA"/>
</dbReference>
<accession>A0A4Y9LGN3</accession>
<keyword evidence="10" id="KW-0378">Hydrolase</keyword>
<feature type="binding site" evidence="15">
    <location>
        <position position="182"/>
    </location>
    <ligand>
        <name>substrate</name>
    </ligand>
</feature>
<dbReference type="OrthoDB" id="7358927at2"/>
<dbReference type="PRINTS" id="PR00834">
    <property type="entry name" value="PROTEASES2C"/>
</dbReference>
<keyword evidence="8" id="KW-0677">Repeat</keyword>
<feature type="binding site" evidence="15">
    <location>
        <position position="152"/>
    </location>
    <ligand>
        <name>substrate</name>
    </ligand>
</feature>
<keyword evidence="11" id="KW-0720">Serine protease</keyword>
<dbReference type="PROSITE" id="PS50106">
    <property type="entry name" value="PDZ"/>
    <property type="match status" value="2"/>
</dbReference>
<organism evidence="18 19">
    <name type="scientific">Bradyrhizobium frederickii</name>
    <dbReference type="NCBI Taxonomy" id="2560054"/>
    <lineage>
        <taxon>Bacteria</taxon>
        <taxon>Pseudomonadati</taxon>
        <taxon>Pseudomonadota</taxon>
        <taxon>Alphaproteobacteria</taxon>
        <taxon>Hyphomicrobiales</taxon>
        <taxon>Nitrobacteraceae</taxon>
        <taxon>Bradyrhizobium</taxon>
    </lineage>
</organism>
<dbReference type="CDD" id="cd10839">
    <property type="entry name" value="cpPDZ1_DegP-like"/>
    <property type="match status" value="1"/>
</dbReference>
<dbReference type="InterPro" id="IPR011782">
    <property type="entry name" value="Pept_S1C_Do"/>
</dbReference>
<dbReference type="Pfam" id="PF13365">
    <property type="entry name" value="Trypsin_2"/>
    <property type="match status" value="1"/>
</dbReference>
<protein>
    <recommendedName>
        <fullName evidence="5">Probable periplasmic serine endoprotease DegP-like</fullName>
        <ecNumber evidence="4">3.4.21.107</ecNumber>
    </recommendedName>
    <alternativeName>
        <fullName evidence="13">Protease Do</fullName>
    </alternativeName>
</protein>
<dbReference type="Gene3D" id="2.40.10.120">
    <property type="match status" value="1"/>
</dbReference>
<dbReference type="Pfam" id="PF13180">
    <property type="entry name" value="PDZ_2"/>
    <property type="match status" value="2"/>
</dbReference>
<evidence type="ECO:0000256" key="16">
    <source>
        <dbReference type="SAM" id="MobiDB-lite"/>
    </source>
</evidence>
<evidence type="ECO:0000256" key="13">
    <source>
        <dbReference type="ARBA" id="ARBA00032850"/>
    </source>
</evidence>
<evidence type="ECO:0000313" key="18">
    <source>
        <dbReference type="EMBL" id="TFV42638.1"/>
    </source>
</evidence>
<comment type="subcellular location">
    <subcellularLocation>
        <location evidence="2">Periplasm</location>
    </subcellularLocation>
</comment>
<dbReference type="SUPFAM" id="SSF50494">
    <property type="entry name" value="Trypsin-like serine proteases"/>
    <property type="match status" value="1"/>
</dbReference>
<dbReference type="SMART" id="SM00228">
    <property type="entry name" value="PDZ"/>
    <property type="match status" value="2"/>
</dbReference>
<reference evidence="18 19" key="1">
    <citation type="submission" date="2019-03" db="EMBL/GenBank/DDBJ databases">
        <title>Bradyrhizobium strains diversity isolated from Chamaecrista fasciculata.</title>
        <authorList>
            <person name="Urquiaga M.C.O."/>
            <person name="Hungria M."/>
            <person name="Delamuta J.R.M."/>
        </authorList>
    </citation>
    <scope>NUCLEOTIDE SEQUENCE [LARGE SCALE GENOMIC DNA]</scope>
    <source>
        <strain evidence="18 19">CNPSo 3424</strain>
    </source>
</reference>
<feature type="binding site" evidence="15">
    <location>
        <begin position="253"/>
        <end position="255"/>
    </location>
    <ligand>
        <name>substrate</name>
    </ligand>
</feature>
<feature type="active site" description="Charge relay system" evidence="14">
    <location>
        <position position="255"/>
    </location>
</feature>
<evidence type="ECO:0000256" key="4">
    <source>
        <dbReference type="ARBA" id="ARBA00013035"/>
    </source>
</evidence>
<evidence type="ECO:0000256" key="7">
    <source>
        <dbReference type="ARBA" id="ARBA00022729"/>
    </source>
</evidence>
<evidence type="ECO:0000256" key="6">
    <source>
        <dbReference type="ARBA" id="ARBA00022670"/>
    </source>
</evidence>
<dbReference type="RefSeq" id="WP_135167827.1">
    <property type="nucleotide sequence ID" value="NZ_SPQU01000001.1"/>
</dbReference>
<dbReference type="GO" id="GO:0042597">
    <property type="term" value="C:periplasmic space"/>
    <property type="evidence" value="ECO:0007669"/>
    <property type="project" value="UniProtKB-SubCell"/>
</dbReference>
<evidence type="ECO:0000256" key="5">
    <source>
        <dbReference type="ARBA" id="ARBA00013958"/>
    </source>
</evidence>
<keyword evidence="9" id="KW-0574">Periplasm</keyword>
<dbReference type="EC" id="3.4.21.107" evidence="4"/>
<evidence type="ECO:0000256" key="11">
    <source>
        <dbReference type="ARBA" id="ARBA00022825"/>
    </source>
</evidence>
<evidence type="ECO:0000256" key="1">
    <source>
        <dbReference type="ARBA" id="ARBA00001772"/>
    </source>
</evidence>
<dbReference type="AlphaFoldDB" id="A0A4Y9LGN3"/>
<dbReference type="InterPro" id="IPR036034">
    <property type="entry name" value="PDZ_sf"/>
</dbReference>
<feature type="active site" description="Charge relay system" evidence="14">
    <location>
        <position position="152"/>
    </location>
</feature>
<name>A0A4Y9LGN3_9BRAD</name>
<feature type="domain" description="PDZ" evidence="17">
    <location>
        <begin position="419"/>
        <end position="479"/>
    </location>
</feature>
<evidence type="ECO:0000256" key="2">
    <source>
        <dbReference type="ARBA" id="ARBA00004418"/>
    </source>
</evidence>
<dbReference type="PANTHER" id="PTHR43343">
    <property type="entry name" value="PEPTIDASE S12"/>
    <property type="match status" value="1"/>
</dbReference>
<dbReference type="FunFam" id="2.40.10.120:FF:000007">
    <property type="entry name" value="Periplasmic serine endoprotease DegP-like"/>
    <property type="match status" value="1"/>
</dbReference>
<dbReference type="GO" id="GO:0006508">
    <property type="term" value="P:proteolysis"/>
    <property type="evidence" value="ECO:0007669"/>
    <property type="project" value="UniProtKB-KW"/>
</dbReference>
<evidence type="ECO:0000256" key="15">
    <source>
        <dbReference type="PIRSR" id="PIRSR611782-2"/>
    </source>
</evidence>
<dbReference type="NCBIfam" id="TIGR02037">
    <property type="entry name" value="degP_htrA_DO"/>
    <property type="match status" value="1"/>
</dbReference>